<dbReference type="SUPFAM" id="SSF63712">
    <property type="entry name" value="Nicotinic receptor ligand binding domain-like"/>
    <property type="match status" value="1"/>
</dbReference>
<keyword evidence="1" id="KW-0472">Membrane</keyword>
<keyword evidence="4" id="KW-0675">Receptor</keyword>
<feature type="transmembrane region" description="Helical" evidence="1">
    <location>
        <begin position="305"/>
        <end position="324"/>
    </location>
</feature>
<dbReference type="GO" id="GO:0005230">
    <property type="term" value="F:extracellular ligand-gated monoatomic ion channel activity"/>
    <property type="evidence" value="ECO:0007669"/>
    <property type="project" value="InterPro"/>
</dbReference>
<keyword evidence="5" id="KW-1185">Reference proteome</keyword>
<evidence type="ECO:0000256" key="1">
    <source>
        <dbReference type="SAM" id="Phobius"/>
    </source>
</evidence>
<dbReference type="InterPro" id="IPR006201">
    <property type="entry name" value="Neur_channel"/>
</dbReference>
<evidence type="ECO:0000256" key="2">
    <source>
        <dbReference type="SAM" id="SignalP"/>
    </source>
</evidence>
<reference evidence="4 5" key="1">
    <citation type="journal article" date="2017" name="Nat. Ecol. Evol.">
        <title>Scallop genome provides insights into evolution of bilaterian karyotype and development.</title>
        <authorList>
            <person name="Wang S."/>
            <person name="Zhang J."/>
            <person name="Jiao W."/>
            <person name="Li J."/>
            <person name="Xun X."/>
            <person name="Sun Y."/>
            <person name="Guo X."/>
            <person name="Huan P."/>
            <person name="Dong B."/>
            <person name="Zhang L."/>
            <person name="Hu X."/>
            <person name="Sun X."/>
            <person name="Wang J."/>
            <person name="Zhao C."/>
            <person name="Wang Y."/>
            <person name="Wang D."/>
            <person name="Huang X."/>
            <person name="Wang R."/>
            <person name="Lv J."/>
            <person name="Li Y."/>
            <person name="Zhang Z."/>
            <person name="Liu B."/>
            <person name="Lu W."/>
            <person name="Hui Y."/>
            <person name="Liang J."/>
            <person name="Zhou Z."/>
            <person name="Hou R."/>
            <person name="Li X."/>
            <person name="Liu Y."/>
            <person name="Li H."/>
            <person name="Ning X."/>
            <person name="Lin Y."/>
            <person name="Zhao L."/>
            <person name="Xing Q."/>
            <person name="Dou J."/>
            <person name="Li Y."/>
            <person name="Mao J."/>
            <person name="Guo H."/>
            <person name="Dou H."/>
            <person name="Li T."/>
            <person name="Mu C."/>
            <person name="Jiang W."/>
            <person name="Fu Q."/>
            <person name="Fu X."/>
            <person name="Miao Y."/>
            <person name="Liu J."/>
            <person name="Yu Q."/>
            <person name="Li R."/>
            <person name="Liao H."/>
            <person name="Li X."/>
            <person name="Kong Y."/>
            <person name="Jiang Z."/>
            <person name="Chourrout D."/>
            <person name="Li R."/>
            <person name="Bao Z."/>
        </authorList>
    </citation>
    <scope>NUCLEOTIDE SEQUENCE [LARGE SCALE GENOMIC DNA]</scope>
    <source>
        <strain evidence="4 5">PY_sf001</strain>
    </source>
</reference>
<keyword evidence="1" id="KW-0812">Transmembrane</keyword>
<dbReference type="OrthoDB" id="6111616at2759"/>
<gene>
    <name evidence="4" type="ORF">KP79_PYT05203</name>
</gene>
<name>A0A210QCH8_MIZYE</name>
<dbReference type="CDD" id="cd18989">
    <property type="entry name" value="LGIC_ECD_cation"/>
    <property type="match status" value="1"/>
</dbReference>
<proteinExistence type="predicted"/>
<comment type="caution">
    <text evidence="4">The sequence shown here is derived from an EMBL/GenBank/DDBJ whole genome shotgun (WGS) entry which is preliminary data.</text>
</comment>
<dbReference type="AlphaFoldDB" id="A0A210QCH8"/>
<dbReference type="InterPro" id="IPR036734">
    <property type="entry name" value="Neur_chan_lig-bd_sf"/>
</dbReference>
<accession>A0A210QCH8</accession>
<dbReference type="Gene3D" id="2.70.170.10">
    <property type="entry name" value="Neurotransmitter-gated ion-channel ligand-binding domain"/>
    <property type="match status" value="1"/>
</dbReference>
<keyword evidence="2" id="KW-0732">Signal</keyword>
<feature type="domain" description="Neurotransmitter-gated ion-channel ligand-binding" evidence="3">
    <location>
        <begin position="30"/>
        <end position="230"/>
    </location>
</feature>
<sequence>METTRVFVYVVVLLFCVDNVQCQTRDDVDSLYRDLFNTSYNPLSRPEYNQSKPTVIDFEFHLLSFVTIDETKGVFSVTGFLSLKWTDPRLAWNPRDYGMTTSIILPRNKVWKPEFIIVNPASSLTLFGPDEFPIRYTYDGKSIWNVGDLMEAVCEYDVTKFPFDKHSCEIQLFPVGTLAHEIEFTSTRTTVGLTSFKEGGEWSLIKSEVSFQERLGLFKLAFIDFTVRRRLVASWQSIIKNLKKWECSRSKASDSDRDSPENKAVNEEQIEAIRTDETCVSSEEKTLEEVPIEPPWRKVGHFLDIIFFVVTITLAILISMIFFISTAP</sequence>
<feature type="signal peptide" evidence="2">
    <location>
        <begin position="1"/>
        <end position="22"/>
    </location>
</feature>
<dbReference type="STRING" id="6573.A0A210QCH8"/>
<dbReference type="GO" id="GO:0004888">
    <property type="term" value="F:transmembrane signaling receptor activity"/>
    <property type="evidence" value="ECO:0007669"/>
    <property type="project" value="InterPro"/>
</dbReference>
<keyword evidence="1" id="KW-1133">Transmembrane helix</keyword>
<dbReference type="Pfam" id="PF02931">
    <property type="entry name" value="Neur_chan_LBD"/>
    <property type="match status" value="1"/>
</dbReference>
<dbReference type="PRINTS" id="PR00252">
    <property type="entry name" value="NRIONCHANNEL"/>
</dbReference>
<dbReference type="PANTHER" id="PTHR18945">
    <property type="entry name" value="NEUROTRANSMITTER GATED ION CHANNEL"/>
    <property type="match status" value="1"/>
</dbReference>
<organism evidence="4 5">
    <name type="scientific">Mizuhopecten yessoensis</name>
    <name type="common">Japanese scallop</name>
    <name type="synonym">Patinopecten yessoensis</name>
    <dbReference type="NCBI Taxonomy" id="6573"/>
    <lineage>
        <taxon>Eukaryota</taxon>
        <taxon>Metazoa</taxon>
        <taxon>Spiralia</taxon>
        <taxon>Lophotrochozoa</taxon>
        <taxon>Mollusca</taxon>
        <taxon>Bivalvia</taxon>
        <taxon>Autobranchia</taxon>
        <taxon>Pteriomorphia</taxon>
        <taxon>Pectinida</taxon>
        <taxon>Pectinoidea</taxon>
        <taxon>Pectinidae</taxon>
        <taxon>Mizuhopecten</taxon>
    </lineage>
</organism>
<evidence type="ECO:0000259" key="3">
    <source>
        <dbReference type="Pfam" id="PF02931"/>
    </source>
</evidence>
<dbReference type="GO" id="GO:0016020">
    <property type="term" value="C:membrane"/>
    <property type="evidence" value="ECO:0007669"/>
    <property type="project" value="InterPro"/>
</dbReference>
<protein>
    <submittedName>
        <fullName evidence="4">Neuronal acetylcholine receptor subunit alpha-3</fullName>
    </submittedName>
</protein>
<dbReference type="InterPro" id="IPR006202">
    <property type="entry name" value="Neur_chan_lig-bd"/>
</dbReference>
<evidence type="ECO:0000313" key="5">
    <source>
        <dbReference type="Proteomes" id="UP000242188"/>
    </source>
</evidence>
<dbReference type="Proteomes" id="UP000242188">
    <property type="component" value="Unassembled WGS sequence"/>
</dbReference>
<evidence type="ECO:0000313" key="4">
    <source>
        <dbReference type="EMBL" id="OWF46457.1"/>
    </source>
</evidence>
<dbReference type="EMBL" id="NEDP02004182">
    <property type="protein sequence ID" value="OWF46457.1"/>
    <property type="molecule type" value="Genomic_DNA"/>
</dbReference>
<feature type="chain" id="PRO_5012487865" evidence="2">
    <location>
        <begin position="23"/>
        <end position="328"/>
    </location>
</feature>